<name>A0AAV5JGS4_9ROSI</name>
<dbReference type="EMBL" id="BPVZ01000031">
    <property type="protein sequence ID" value="GKV10065.1"/>
    <property type="molecule type" value="Genomic_DNA"/>
</dbReference>
<accession>A0AAV5JGS4</accession>
<sequence length="81" mass="9382">MIALKRVSTLTRAVIQCGGCCLLQWIWLLLKCQRFGIPFSLYPRFYAGNMVDKNQSQDEMRLVHVGMKRVTTDDQLTEFPT</sequence>
<dbReference type="Proteomes" id="UP001054252">
    <property type="component" value="Unassembled WGS sequence"/>
</dbReference>
<proteinExistence type="predicted"/>
<evidence type="ECO:0000313" key="2">
    <source>
        <dbReference type="Proteomes" id="UP001054252"/>
    </source>
</evidence>
<dbReference type="AlphaFoldDB" id="A0AAV5JGS4"/>
<protein>
    <submittedName>
        <fullName evidence="1">Uncharacterized protein</fullName>
    </submittedName>
</protein>
<gene>
    <name evidence="1" type="ORF">SLEP1_g21484</name>
</gene>
<reference evidence="1 2" key="1">
    <citation type="journal article" date="2021" name="Commun. Biol.">
        <title>The genome of Shorea leprosula (Dipterocarpaceae) highlights the ecological relevance of drought in aseasonal tropical rainforests.</title>
        <authorList>
            <person name="Ng K.K.S."/>
            <person name="Kobayashi M.J."/>
            <person name="Fawcett J.A."/>
            <person name="Hatakeyama M."/>
            <person name="Paape T."/>
            <person name="Ng C.H."/>
            <person name="Ang C.C."/>
            <person name="Tnah L.H."/>
            <person name="Lee C.T."/>
            <person name="Nishiyama T."/>
            <person name="Sese J."/>
            <person name="O'Brien M.J."/>
            <person name="Copetti D."/>
            <person name="Mohd Noor M.I."/>
            <person name="Ong R.C."/>
            <person name="Putra M."/>
            <person name="Sireger I.Z."/>
            <person name="Indrioko S."/>
            <person name="Kosugi Y."/>
            <person name="Izuno A."/>
            <person name="Isagi Y."/>
            <person name="Lee S.L."/>
            <person name="Shimizu K.K."/>
        </authorList>
    </citation>
    <scope>NUCLEOTIDE SEQUENCE [LARGE SCALE GENOMIC DNA]</scope>
    <source>
        <strain evidence="1">214</strain>
    </source>
</reference>
<keyword evidence="2" id="KW-1185">Reference proteome</keyword>
<organism evidence="1 2">
    <name type="scientific">Rubroshorea leprosula</name>
    <dbReference type="NCBI Taxonomy" id="152421"/>
    <lineage>
        <taxon>Eukaryota</taxon>
        <taxon>Viridiplantae</taxon>
        <taxon>Streptophyta</taxon>
        <taxon>Embryophyta</taxon>
        <taxon>Tracheophyta</taxon>
        <taxon>Spermatophyta</taxon>
        <taxon>Magnoliopsida</taxon>
        <taxon>eudicotyledons</taxon>
        <taxon>Gunneridae</taxon>
        <taxon>Pentapetalae</taxon>
        <taxon>rosids</taxon>
        <taxon>malvids</taxon>
        <taxon>Malvales</taxon>
        <taxon>Dipterocarpaceae</taxon>
        <taxon>Rubroshorea</taxon>
    </lineage>
</organism>
<comment type="caution">
    <text evidence="1">The sequence shown here is derived from an EMBL/GenBank/DDBJ whole genome shotgun (WGS) entry which is preliminary data.</text>
</comment>
<evidence type="ECO:0000313" key="1">
    <source>
        <dbReference type="EMBL" id="GKV10065.1"/>
    </source>
</evidence>